<feature type="non-terminal residue" evidence="3">
    <location>
        <position position="387"/>
    </location>
</feature>
<gene>
    <name evidence="3" type="ORF">PHET_02591</name>
</gene>
<proteinExistence type="predicted"/>
<dbReference type="InterPro" id="IPR036352">
    <property type="entry name" value="Semap_dom_sf"/>
</dbReference>
<dbReference type="GO" id="GO:0045499">
    <property type="term" value="F:chemorepellent activity"/>
    <property type="evidence" value="ECO:0007669"/>
    <property type="project" value="TreeGrafter"/>
</dbReference>
<dbReference type="InterPro" id="IPR027231">
    <property type="entry name" value="Semaphorin"/>
</dbReference>
<comment type="caution">
    <text evidence="1">Lacks conserved residue(s) required for the propagation of feature annotation.</text>
</comment>
<feature type="domain" description="Sema" evidence="2">
    <location>
        <begin position="1"/>
        <end position="335"/>
    </location>
</feature>
<dbReference type="PANTHER" id="PTHR11036:SF127">
    <property type="entry name" value="SEMAPHORIN-1A"/>
    <property type="match status" value="1"/>
</dbReference>
<dbReference type="PANTHER" id="PTHR11036">
    <property type="entry name" value="SEMAPHORIN"/>
    <property type="match status" value="1"/>
</dbReference>
<organism evidence="3 4">
    <name type="scientific">Paragonimus heterotremus</name>
    <dbReference type="NCBI Taxonomy" id="100268"/>
    <lineage>
        <taxon>Eukaryota</taxon>
        <taxon>Metazoa</taxon>
        <taxon>Spiralia</taxon>
        <taxon>Lophotrochozoa</taxon>
        <taxon>Platyhelminthes</taxon>
        <taxon>Trematoda</taxon>
        <taxon>Digenea</taxon>
        <taxon>Plagiorchiida</taxon>
        <taxon>Troglotremata</taxon>
        <taxon>Troglotrematidae</taxon>
        <taxon>Paragonimus</taxon>
    </lineage>
</organism>
<dbReference type="AlphaFoldDB" id="A0A8J4X211"/>
<dbReference type="Gene3D" id="2.130.10.10">
    <property type="entry name" value="YVTN repeat-like/Quinoprotein amine dehydrogenase"/>
    <property type="match status" value="1"/>
</dbReference>
<reference evidence="3" key="1">
    <citation type="submission" date="2019-05" db="EMBL/GenBank/DDBJ databases">
        <title>Annotation for the trematode Paragonimus heterotremus.</title>
        <authorList>
            <person name="Choi Y.-J."/>
        </authorList>
    </citation>
    <scope>NUCLEOTIDE SEQUENCE</scope>
    <source>
        <strain evidence="3">LC</strain>
    </source>
</reference>
<protein>
    <recommendedName>
        <fullName evidence="2">Sema domain-containing protein</fullName>
    </recommendedName>
</protein>
<dbReference type="OrthoDB" id="9988752at2759"/>
<dbReference type="GO" id="GO:0071526">
    <property type="term" value="P:semaphorin-plexin signaling pathway"/>
    <property type="evidence" value="ECO:0007669"/>
    <property type="project" value="TreeGrafter"/>
</dbReference>
<dbReference type="GO" id="GO:0030335">
    <property type="term" value="P:positive regulation of cell migration"/>
    <property type="evidence" value="ECO:0007669"/>
    <property type="project" value="TreeGrafter"/>
</dbReference>
<dbReference type="PROSITE" id="PS51004">
    <property type="entry name" value="SEMA"/>
    <property type="match status" value="1"/>
</dbReference>
<evidence type="ECO:0000313" key="3">
    <source>
        <dbReference type="EMBL" id="KAF5404107.1"/>
    </source>
</evidence>
<evidence type="ECO:0000259" key="2">
    <source>
        <dbReference type="PROSITE" id="PS51004"/>
    </source>
</evidence>
<dbReference type="GO" id="GO:0030215">
    <property type="term" value="F:semaphorin receptor binding"/>
    <property type="evidence" value="ECO:0007669"/>
    <property type="project" value="InterPro"/>
</dbReference>
<sequence length="387" mass="43840">VVYSRIARVCTGDPGLSLPNDERLYFTSFFKTRLICRISADQYKPEVADNHLRSNFERLAEDIEYNYLITMTQVRVANSAEKDSVIYALFSEVDPSLAPIQQVKLGFTRPLALCVYHLSDVDRVVHQSDLIRLIPDRGRTTNEMLARPSKFSSSKTNISFIPSKAATPRSGASLATNLKFQQVRRSLDSSLTTITDCPSPPRASRRLALEAPLLADPVYPRSGHAVGLIHLSSRVTVMQQDPRYIEISVGDRQLYGDEWTSTTKSSVVFSVFYLGTDVGEVYKLLVFETRHHRQHDTRNRTKSGEGSFRLDISQSTVMQKLVHMPSKREINSILVVQSDEHGERFIVRKHFRRHSIEPPSHTELLVLDGKDSITINTQLCFKAENCQ</sequence>
<dbReference type="InterPro" id="IPR015943">
    <property type="entry name" value="WD40/YVTN_repeat-like_dom_sf"/>
</dbReference>
<evidence type="ECO:0000256" key="1">
    <source>
        <dbReference type="PROSITE-ProRule" id="PRU00352"/>
    </source>
</evidence>
<keyword evidence="4" id="KW-1185">Reference proteome</keyword>
<dbReference type="Proteomes" id="UP000748531">
    <property type="component" value="Unassembled WGS sequence"/>
</dbReference>
<comment type="caution">
    <text evidence="3">The sequence shown here is derived from an EMBL/GenBank/DDBJ whole genome shotgun (WGS) entry which is preliminary data.</text>
</comment>
<evidence type="ECO:0000313" key="4">
    <source>
        <dbReference type="Proteomes" id="UP000748531"/>
    </source>
</evidence>
<accession>A0A8J4X211</accession>
<dbReference type="SUPFAM" id="SSF101912">
    <property type="entry name" value="Sema domain"/>
    <property type="match status" value="1"/>
</dbReference>
<name>A0A8J4X211_9TREM</name>
<dbReference type="GO" id="GO:0007411">
    <property type="term" value="P:axon guidance"/>
    <property type="evidence" value="ECO:0007669"/>
    <property type="project" value="TreeGrafter"/>
</dbReference>
<dbReference type="EMBL" id="LUCH01000882">
    <property type="protein sequence ID" value="KAF5404107.1"/>
    <property type="molecule type" value="Genomic_DNA"/>
</dbReference>
<dbReference type="InterPro" id="IPR001627">
    <property type="entry name" value="Semap_dom"/>
</dbReference>
<dbReference type="GO" id="GO:0005886">
    <property type="term" value="C:plasma membrane"/>
    <property type="evidence" value="ECO:0007669"/>
    <property type="project" value="TreeGrafter"/>
</dbReference>